<dbReference type="AlphaFoldDB" id="A0AAE0ZXD1"/>
<organism evidence="2 3">
    <name type="scientific">Elysia crispata</name>
    <name type="common">lettuce slug</name>
    <dbReference type="NCBI Taxonomy" id="231223"/>
    <lineage>
        <taxon>Eukaryota</taxon>
        <taxon>Metazoa</taxon>
        <taxon>Spiralia</taxon>
        <taxon>Lophotrochozoa</taxon>
        <taxon>Mollusca</taxon>
        <taxon>Gastropoda</taxon>
        <taxon>Heterobranchia</taxon>
        <taxon>Euthyneura</taxon>
        <taxon>Panpulmonata</taxon>
        <taxon>Sacoglossa</taxon>
        <taxon>Placobranchoidea</taxon>
        <taxon>Plakobranchidae</taxon>
        <taxon>Elysia</taxon>
    </lineage>
</organism>
<name>A0AAE0ZXD1_9GAST</name>
<accession>A0AAE0ZXD1</accession>
<evidence type="ECO:0000256" key="1">
    <source>
        <dbReference type="SAM" id="MobiDB-lite"/>
    </source>
</evidence>
<evidence type="ECO:0000313" key="3">
    <source>
        <dbReference type="Proteomes" id="UP001283361"/>
    </source>
</evidence>
<keyword evidence="3" id="KW-1185">Reference proteome</keyword>
<proteinExistence type="predicted"/>
<protein>
    <submittedName>
        <fullName evidence="2">Uncharacterized protein</fullName>
    </submittedName>
</protein>
<sequence length="155" mass="17585">MYDWASFLDNFFRKIKGIKKYHHFEFDPSNTYVICKEFCDSDPVKHEMLIISIDNDSFPNTLSPPGLTPERKWYLFNEIRCFVSDEHKDKVAPIPDCSEPRKNVGREGDDDDDANLGEAGPSKRKQQKQSIGRGSRGKGTSRGKGRGKGKGKAID</sequence>
<dbReference type="Proteomes" id="UP001283361">
    <property type="component" value="Unassembled WGS sequence"/>
</dbReference>
<comment type="caution">
    <text evidence="2">The sequence shown here is derived from an EMBL/GenBank/DDBJ whole genome shotgun (WGS) entry which is preliminary data.</text>
</comment>
<dbReference type="EMBL" id="JAWDGP010003187">
    <property type="protein sequence ID" value="KAK3776706.1"/>
    <property type="molecule type" value="Genomic_DNA"/>
</dbReference>
<evidence type="ECO:0000313" key="2">
    <source>
        <dbReference type="EMBL" id="KAK3776706.1"/>
    </source>
</evidence>
<feature type="compositionally biased region" description="Basic residues" evidence="1">
    <location>
        <begin position="135"/>
        <end position="155"/>
    </location>
</feature>
<feature type="region of interest" description="Disordered" evidence="1">
    <location>
        <begin position="90"/>
        <end position="155"/>
    </location>
</feature>
<gene>
    <name evidence="2" type="ORF">RRG08_035281</name>
</gene>
<feature type="compositionally biased region" description="Basic and acidic residues" evidence="1">
    <location>
        <begin position="98"/>
        <end position="107"/>
    </location>
</feature>
<reference evidence="2" key="1">
    <citation type="journal article" date="2023" name="G3 (Bethesda)">
        <title>A reference genome for the long-term kleptoplast-retaining sea slug Elysia crispata morphotype clarki.</title>
        <authorList>
            <person name="Eastman K.E."/>
            <person name="Pendleton A.L."/>
            <person name="Shaikh M.A."/>
            <person name="Suttiyut T."/>
            <person name="Ogas R."/>
            <person name="Tomko P."/>
            <person name="Gavelis G."/>
            <person name="Widhalm J.R."/>
            <person name="Wisecaver J.H."/>
        </authorList>
    </citation>
    <scope>NUCLEOTIDE SEQUENCE</scope>
    <source>
        <strain evidence="2">ECLA1</strain>
    </source>
</reference>